<protein>
    <submittedName>
        <fullName evidence="7">Teichuronic acid biosynthesis protein TuaE</fullName>
    </submittedName>
</protein>
<dbReference type="RefSeq" id="WP_346024597.1">
    <property type="nucleotide sequence ID" value="NZ_BAAADA010000100.1"/>
</dbReference>
<dbReference type="PANTHER" id="PTHR37422:SF23">
    <property type="entry name" value="TEICHURONIC ACID BIOSYNTHESIS PROTEIN TUAE"/>
    <property type="match status" value="1"/>
</dbReference>
<comment type="caution">
    <text evidence="7">The sequence shown here is derived from an EMBL/GenBank/DDBJ whole genome shotgun (WGS) entry which is preliminary data.</text>
</comment>
<keyword evidence="8" id="KW-1185">Reference proteome</keyword>
<keyword evidence="3 5" id="KW-1133">Transmembrane helix</keyword>
<dbReference type="InterPro" id="IPR007016">
    <property type="entry name" value="O-antigen_ligase-rel_domated"/>
</dbReference>
<feature type="transmembrane region" description="Helical" evidence="5">
    <location>
        <begin position="88"/>
        <end position="106"/>
    </location>
</feature>
<dbReference type="PANTHER" id="PTHR37422">
    <property type="entry name" value="TEICHURONIC ACID BIOSYNTHESIS PROTEIN TUAE"/>
    <property type="match status" value="1"/>
</dbReference>
<feature type="transmembrane region" description="Helical" evidence="5">
    <location>
        <begin position="331"/>
        <end position="354"/>
    </location>
</feature>
<feature type="transmembrane region" description="Helical" evidence="5">
    <location>
        <begin position="375"/>
        <end position="397"/>
    </location>
</feature>
<evidence type="ECO:0000313" key="8">
    <source>
        <dbReference type="Proteomes" id="UP001410648"/>
    </source>
</evidence>
<evidence type="ECO:0000256" key="2">
    <source>
        <dbReference type="ARBA" id="ARBA00022692"/>
    </source>
</evidence>
<organism evidence="7 8">
    <name type="scientific">Alkalibacterium indicireducens</name>
    <dbReference type="NCBI Taxonomy" id="398758"/>
    <lineage>
        <taxon>Bacteria</taxon>
        <taxon>Bacillati</taxon>
        <taxon>Bacillota</taxon>
        <taxon>Bacilli</taxon>
        <taxon>Lactobacillales</taxon>
        <taxon>Carnobacteriaceae</taxon>
        <taxon>Alkalibacterium</taxon>
    </lineage>
</organism>
<evidence type="ECO:0000256" key="4">
    <source>
        <dbReference type="ARBA" id="ARBA00023136"/>
    </source>
</evidence>
<feature type="transmembrane region" description="Helical" evidence="5">
    <location>
        <begin position="30"/>
        <end position="50"/>
    </location>
</feature>
<feature type="transmembrane region" description="Helical" evidence="5">
    <location>
        <begin position="62"/>
        <end position="82"/>
    </location>
</feature>
<dbReference type="InterPro" id="IPR051533">
    <property type="entry name" value="WaaL-like"/>
</dbReference>
<dbReference type="Pfam" id="PF04932">
    <property type="entry name" value="Wzy_C"/>
    <property type="match status" value="1"/>
</dbReference>
<keyword evidence="4 5" id="KW-0472">Membrane</keyword>
<keyword evidence="2 5" id="KW-0812">Transmembrane</keyword>
<feature type="transmembrane region" description="Helical" evidence="5">
    <location>
        <begin position="171"/>
        <end position="189"/>
    </location>
</feature>
<name>A0ABN1AUC9_9LACT</name>
<reference evidence="7 8" key="1">
    <citation type="journal article" date="2019" name="Int. J. Syst. Evol. Microbiol.">
        <title>The Global Catalogue of Microorganisms (GCM) 10K type strain sequencing project: providing services to taxonomists for standard genome sequencing and annotation.</title>
        <authorList>
            <consortium name="The Broad Institute Genomics Platform"/>
            <consortium name="The Broad Institute Genome Sequencing Center for Infectious Disease"/>
            <person name="Wu L."/>
            <person name="Ma J."/>
        </authorList>
    </citation>
    <scope>NUCLEOTIDE SEQUENCE [LARGE SCALE GENOMIC DNA]</scope>
    <source>
        <strain evidence="7 8">JCM 14232</strain>
    </source>
</reference>
<accession>A0ABN1AUC9</accession>
<dbReference type="Proteomes" id="UP001410648">
    <property type="component" value="Unassembled WGS sequence"/>
</dbReference>
<feature type="transmembrane region" description="Helical" evidence="5">
    <location>
        <begin position="118"/>
        <end position="138"/>
    </location>
</feature>
<sequence length="443" mass="51073">MKKLTYLLVASVFLGAHILAIDIGIAKVSMYRIMLFTIFGLGTLLMFQNHSILESTFQRQRLQYRFIYLFWLFSAVISILWVSDISRWVNGIFFVGCGVFSIFIISSFAKTESDIKRLFLIVFLMIVLHQLIGIYEIATNHYMWARLSSNRAAQFASSWRRRLPYSTFANINDYSTVIFAIIPFSCIFFKLSKSNWLKLTSIFSILATILLLYRTGSRGNQLAFIVFILTIVCLKVLNRRVITYLVYATLTLSSVGIIVFFAFSSVRQAIYGELQAFISHGGSNLYRINMIINGFIYVIKHFGLGVGAGNVEHWLTHYPVLEVDAPNIHNWFMDILTGYGLITFILYIIMYIYILRQLYVSHKYSKNPFVKTASLYLFAYVVSFIFSSLSSASNIIIEWQWVYWGVIIAYVQYTETAESNIISEKCMNQDSTKIPNKTIHSLY</sequence>
<gene>
    <name evidence="7" type="primary">tuaE</name>
    <name evidence="7" type="ORF">GCM10008936_11570</name>
</gene>
<evidence type="ECO:0000256" key="5">
    <source>
        <dbReference type="SAM" id="Phobius"/>
    </source>
</evidence>
<comment type="subcellular location">
    <subcellularLocation>
        <location evidence="1">Membrane</location>
        <topology evidence="1">Multi-pass membrane protein</topology>
    </subcellularLocation>
</comment>
<feature type="transmembrane region" description="Helical" evidence="5">
    <location>
        <begin position="219"/>
        <end position="237"/>
    </location>
</feature>
<feature type="domain" description="O-antigen ligase-related" evidence="6">
    <location>
        <begin position="204"/>
        <end position="348"/>
    </location>
</feature>
<evidence type="ECO:0000259" key="6">
    <source>
        <dbReference type="Pfam" id="PF04932"/>
    </source>
</evidence>
<feature type="transmembrane region" description="Helical" evidence="5">
    <location>
        <begin position="196"/>
        <end position="213"/>
    </location>
</feature>
<evidence type="ECO:0000256" key="3">
    <source>
        <dbReference type="ARBA" id="ARBA00022989"/>
    </source>
</evidence>
<dbReference type="EMBL" id="BAAADA010000100">
    <property type="protein sequence ID" value="GAA0484023.1"/>
    <property type="molecule type" value="Genomic_DNA"/>
</dbReference>
<evidence type="ECO:0000256" key="1">
    <source>
        <dbReference type="ARBA" id="ARBA00004141"/>
    </source>
</evidence>
<feature type="transmembrane region" description="Helical" evidence="5">
    <location>
        <begin position="244"/>
        <end position="263"/>
    </location>
</feature>
<proteinExistence type="predicted"/>
<evidence type="ECO:0000313" key="7">
    <source>
        <dbReference type="EMBL" id="GAA0484023.1"/>
    </source>
</evidence>